<evidence type="ECO:0000313" key="2">
    <source>
        <dbReference type="EMBL" id="RFA32044.1"/>
    </source>
</evidence>
<keyword evidence="2" id="KW-0808">Transferase</keyword>
<feature type="domain" description="N-acetyltransferase" evidence="1">
    <location>
        <begin position="11"/>
        <end position="187"/>
    </location>
</feature>
<dbReference type="Proteomes" id="UP000256763">
    <property type="component" value="Unassembled WGS sequence"/>
</dbReference>
<dbReference type="OrthoDB" id="187903at2"/>
<comment type="caution">
    <text evidence="2">The sequence shown here is derived from an EMBL/GenBank/DDBJ whole genome shotgun (WGS) entry which is preliminary data.</text>
</comment>
<reference evidence="3" key="1">
    <citation type="submission" date="2017-05" db="EMBL/GenBank/DDBJ databases">
        <authorList>
            <person name="Sharma S."/>
            <person name="Sidhu C."/>
            <person name="Pinnaka A.K."/>
        </authorList>
    </citation>
    <scope>NUCLEOTIDE SEQUENCE [LARGE SCALE GENOMIC DNA]</scope>
    <source>
        <strain evidence="3">AK93</strain>
    </source>
</reference>
<dbReference type="RefSeq" id="WP_116303966.1">
    <property type="nucleotide sequence ID" value="NZ_NFZV01000035.1"/>
</dbReference>
<dbReference type="Gene3D" id="3.40.630.30">
    <property type="match status" value="1"/>
</dbReference>
<dbReference type="EMBL" id="NFZW01000035">
    <property type="protein sequence ID" value="RFA32044.1"/>
    <property type="molecule type" value="Genomic_DNA"/>
</dbReference>
<dbReference type="Pfam" id="PF00583">
    <property type="entry name" value="Acetyltransf_1"/>
    <property type="match status" value="1"/>
</dbReference>
<keyword evidence="3" id="KW-1185">Reference proteome</keyword>
<dbReference type="AlphaFoldDB" id="A0A3E0WGM8"/>
<dbReference type="SUPFAM" id="SSF55729">
    <property type="entry name" value="Acyl-CoA N-acyltransferases (Nat)"/>
    <property type="match status" value="1"/>
</dbReference>
<name>A0A3E0WGM8_9GAMM</name>
<dbReference type="PROSITE" id="PS51186">
    <property type="entry name" value="GNAT"/>
    <property type="match status" value="1"/>
</dbReference>
<accession>A0A3E0WGM8</accession>
<sequence length="197" mass="22818">MTGLRVVRKSGAALQAHLEDLARLRITVFRDFPYLYEGDPVYEQRYLQTYADAPDSVIVLVFDNDQVVGASSGIPLSDETPEIQKPFQDQGYDVERVFYCGESVLLRDYRGRGLGVAFFEEREAHAQALNRFDTISFCAVERPLDHPRRPQGYTPLDVFWQRRGYRKQPHLRTSMSWQDLDEAHETPKPMIFWTKGV</sequence>
<proteinExistence type="predicted"/>
<gene>
    <name evidence="2" type="ORF">CAL65_20615</name>
</gene>
<evidence type="ECO:0000313" key="3">
    <source>
        <dbReference type="Proteomes" id="UP000256763"/>
    </source>
</evidence>
<organism evidence="2 3">
    <name type="scientific">Alkalilimnicola ehrlichii</name>
    <dbReference type="NCBI Taxonomy" id="351052"/>
    <lineage>
        <taxon>Bacteria</taxon>
        <taxon>Pseudomonadati</taxon>
        <taxon>Pseudomonadota</taxon>
        <taxon>Gammaproteobacteria</taxon>
        <taxon>Chromatiales</taxon>
        <taxon>Ectothiorhodospiraceae</taxon>
        <taxon>Alkalilimnicola</taxon>
    </lineage>
</organism>
<protein>
    <submittedName>
        <fullName evidence="2">GNAT family N-acetyltransferase</fullName>
    </submittedName>
</protein>
<dbReference type="GO" id="GO:0016747">
    <property type="term" value="F:acyltransferase activity, transferring groups other than amino-acyl groups"/>
    <property type="evidence" value="ECO:0007669"/>
    <property type="project" value="InterPro"/>
</dbReference>
<dbReference type="InterPro" id="IPR016181">
    <property type="entry name" value="Acyl_CoA_acyltransferase"/>
</dbReference>
<dbReference type="InterPro" id="IPR000182">
    <property type="entry name" value="GNAT_dom"/>
</dbReference>
<evidence type="ECO:0000259" key="1">
    <source>
        <dbReference type="PROSITE" id="PS51186"/>
    </source>
</evidence>